<organism evidence="1 2">
    <name type="scientific">Persea americana</name>
    <name type="common">Avocado</name>
    <dbReference type="NCBI Taxonomy" id="3435"/>
    <lineage>
        <taxon>Eukaryota</taxon>
        <taxon>Viridiplantae</taxon>
        <taxon>Streptophyta</taxon>
        <taxon>Embryophyta</taxon>
        <taxon>Tracheophyta</taxon>
        <taxon>Spermatophyta</taxon>
        <taxon>Magnoliopsida</taxon>
        <taxon>Magnoliidae</taxon>
        <taxon>Laurales</taxon>
        <taxon>Lauraceae</taxon>
        <taxon>Persea</taxon>
    </lineage>
</organism>
<comment type="caution">
    <text evidence="1">The sequence shown here is derived from an EMBL/GenBank/DDBJ whole genome shotgun (WGS) entry which is preliminary data.</text>
</comment>
<sequence>MCGMAWSPAGEERRTAVKFGPSFGDLCFRKPGLPSLWAHCPVRALFSLYSQSQLSFTSQSSVLTRRKKESFLAEQRTIDRSIDRRLAMASTVDTVGDPIPTSAVLMASSKHIATSCRAENVAFLQCKKNDPNPEKCLDKGQQVTRCVLSLLKGLHQRCSKEMDAYAGCMYYHTNEFELCRKEQREFESACPWSE</sequence>
<name>A0ACC2KNC4_PERAE</name>
<gene>
    <name evidence="1" type="ORF">MRB53_030989</name>
</gene>
<proteinExistence type="predicted"/>
<evidence type="ECO:0000313" key="2">
    <source>
        <dbReference type="Proteomes" id="UP001234297"/>
    </source>
</evidence>
<protein>
    <submittedName>
        <fullName evidence="1">Uncharacterized protein</fullName>
    </submittedName>
</protein>
<evidence type="ECO:0000313" key="1">
    <source>
        <dbReference type="EMBL" id="KAJ8622460.1"/>
    </source>
</evidence>
<accession>A0ACC2KNC4</accession>
<dbReference type="EMBL" id="CM056818">
    <property type="protein sequence ID" value="KAJ8622460.1"/>
    <property type="molecule type" value="Genomic_DNA"/>
</dbReference>
<dbReference type="Proteomes" id="UP001234297">
    <property type="component" value="Chromosome 10"/>
</dbReference>
<reference evidence="1 2" key="1">
    <citation type="journal article" date="2022" name="Hortic Res">
        <title>A haplotype resolved chromosomal level avocado genome allows analysis of novel avocado genes.</title>
        <authorList>
            <person name="Nath O."/>
            <person name="Fletcher S.J."/>
            <person name="Hayward A."/>
            <person name="Shaw L.M."/>
            <person name="Masouleh A.K."/>
            <person name="Furtado A."/>
            <person name="Henry R.J."/>
            <person name="Mitter N."/>
        </authorList>
    </citation>
    <scope>NUCLEOTIDE SEQUENCE [LARGE SCALE GENOMIC DNA]</scope>
    <source>
        <strain evidence="2">cv. Hass</strain>
    </source>
</reference>
<keyword evidence="2" id="KW-1185">Reference proteome</keyword>